<sequence length="406" mass="47311">MPYFRKITAKNKKGYKWMCVADGPPDPVTGKRKQISRRADSKSEALDLVEKAIKKLSEDGIDEKKIRNLPFEAVAWEWLSTYAKGKVKASTVRVREKEIKILLRYIAKVNIDKVTSRMHQKILNDLDEKEYAKTTIEGVHVTANMIFKYAIKEKMRKDNPCIGAVIPVKKLTVEDIENQTIEDKYLEREELFEFLEAAKEHGLPNDLEWFYLLAFSGMRSGEICALKWTDINFDTNEIRITKTLYNPDNNMKKYELTPPKTPGSIRTFDIDDSIIKMLRTHKAKQSQIKLANRKKYEDYHDANFVFCRENGYPFIQKNIIVRMKRLLKKTSIKKEATPHIFRHTHISMLAEAEVDINTIMKRVGHDDMKTTMNIYTHVTDKMKKNAAQKIKNHFGSILNLTKSQEM</sequence>
<evidence type="ECO:0000256" key="4">
    <source>
        <dbReference type="PROSITE-ProRule" id="PRU01248"/>
    </source>
</evidence>
<dbReference type="Gene3D" id="1.10.150.130">
    <property type="match status" value="1"/>
</dbReference>
<feature type="domain" description="Core-binding (CB)" evidence="6">
    <location>
        <begin position="69"/>
        <end position="151"/>
    </location>
</feature>
<evidence type="ECO:0000256" key="3">
    <source>
        <dbReference type="ARBA" id="ARBA00023172"/>
    </source>
</evidence>
<evidence type="ECO:0000259" key="5">
    <source>
        <dbReference type="PROSITE" id="PS51898"/>
    </source>
</evidence>
<dbReference type="InterPro" id="IPR010998">
    <property type="entry name" value="Integrase_recombinase_N"/>
</dbReference>
<accession>A0ABR5APB7</accession>
<proteinExistence type="inferred from homology"/>
<dbReference type="CDD" id="cd01189">
    <property type="entry name" value="INT_ICEBs1_C_like"/>
    <property type="match status" value="1"/>
</dbReference>
<dbReference type="PANTHER" id="PTHR30349:SF64">
    <property type="entry name" value="PROPHAGE INTEGRASE INTD-RELATED"/>
    <property type="match status" value="1"/>
</dbReference>
<evidence type="ECO:0000256" key="1">
    <source>
        <dbReference type="ARBA" id="ARBA00008857"/>
    </source>
</evidence>
<dbReference type="InterPro" id="IPR053876">
    <property type="entry name" value="Phage_int_M"/>
</dbReference>
<dbReference type="InterPro" id="IPR002104">
    <property type="entry name" value="Integrase_catalytic"/>
</dbReference>
<dbReference type="Pfam" id="PF22022">
    <property type="entry name" value="Phage_int_M"/>
    <property type="match status" value="1"/>
</dbReference>
<evidence type="ECO:0000259" key="6">
    <source>
        <dbReference type="PROSITE" id="PS51900"/>
    </source>
</evidence>
<dbReference type="SUPFAM" id="SSF56349">
    <property type="entry name" value="DNA breaking-rejoining enzymes"/>
    <property type="match status" value="1"/>
</dbReference>
<keyword evidence="8" id="KW-1185">Reference proteome</keyword>
<protein>
    <submittedName>
        <fullName evidence="7">Integrase</fullName>
    </submittedName>
</protein>
<keyword evidence="3" id="KW-0233">DNA recombination</keyword>
<dbReference type="RefSeq" id="WP_041114528.1">
    <property type="nucleotide sequence ID" value="NZ_JARTHD010000048.1"/>
</dbReference>
<evidence type="ECO:0000256" key="2">
    <source>
        <dbReference type="ARBA" id="ARBA00023125"/>
    </source>
</evidence>
<name>A0ABR5APB7_BACBA</name>
<feature type="domain" description="Tyr recombinase" evidence="5">
    <location>
        <begin position="181"/>
        <end position="388"/>
    </location>
</feature>
<organism evidence="7 8">
    <name type="scientific">Bacillus badius</name>
    <dbReference type="NCBI Taxonomy" id="1455"/>
    <lineage>
        <taxon>Bacteria</taxon>
        <taxon>Bacillati</taxon>
        <taxon>Bacillota</taxon>
        <taxon>Bacilli</taxon>
        <taxon>Bacillales</taxon>
        <taxon>Bacillaceae</taxon>
        <taxon>Pseudobacillus</taxon>
    </lineage>
</organism>
<gene>
    <name evidence="7" type="ORF">SD77_2924</name>
</gene>
<evidence type="ECO:0000313" key="7">
    <source>
        <dbReference type="EMBL" id="KIL74183.1"/>
    </source>
</evidence>
<comment type="similarity">
    <text evidence="1">Belongs to the 'phage' integrase family.</text>
</comment>
<keyword evidence="2 4" id="KW-0238">DNA-binding</keyword>
<dbReference type="Gene3D" id="1.10.443.10">
    <property type="entry name" value="Intergrase catalytic core"/>
    <property type="match status" value="1"/>
</dbReference>
<evidence type="ECO:0000313" key="8">
    <source>
        <dbReference type="Proteomes" id="UP000031982"/>
    </source>
</evidence>
<dbReference type="Proteomes" id="UP000031982">
    <property type="component" value="Unassembled WGS sequence"/>
</dbReference>
<dbReference type="InterPro" id="IPR050090">
    <property type="entry name" value="Tyrosine_recombinase_XerCD"/>
</dbReference>
<dbReference type="PROSITE" id="PS51900">
    <property type="entry name" value="CB"/>
    <property type="match status" value="1"/>
</dbReference>
<dbReference type="InterPro" id="IPR011010">
    <property type="entry name" value="DNA_brk_join_enz"/>
</dbReference>
<dbReference type="Pfam" id="PF00589">
    <property type="entry name" value="Phage_integrase"/>
    <property type="match status" value="1"/>
</dbReference>
<reference evidence="7 8" key="1">
    <citation type="submission" date="2015-01" db="EMBL/GenBank/DDBJ databases">
        <title>Genome Assembly of Bacillus badius MTCC 1458.</title>
        <authorList>
            <person name="Verma A."/>
            <person name="Khatri I."/>
            <person name="Mual P."/>
            <person name="Subramanian S."/>
            <person name="Krishnamurthi S."/>
        </authorList>
    </citation>
    <scope>NUCLEOTIDE SEQUENCE [LARGE SCALE GENOMIC DNA]</scope>
    <source>
        <strain evidence="7 8">MTCC 1458</strain>
    </source>
</reference>
<dbReference type="PANTHER" id="PTHR30349">
    <property type="entry name" value="PHAGE INTEGRASE-RELATED"/>
    <property type="match status" value="1"/>
</dbReference>
<comment type="caution">
    <text evidence="7">The sequence shown here is derived from an EMBL/GenBank/DDBJ whole genome shotgun (WGS) entry which is preliminary data.</text>
</comment>
<dbReference type="EMBL" id="JXLP01000025">
    <property type="protein sequence ID" value="KIL74183.1"/>
    <property type="molecule type" value="Genomic_DNA"/>
</dbReference>
<dbReference type="PROSITE" id="PS51898">
    <property type="entry name" value="TYR_RECOMBINASE"/>
    <property type="match status" value="1"/>
</dbReference>
<dbReference type="InterPro" id="IPR044068">
    <property type="entry name" value="CB"/>
</dbReference>
<dbReference type="InterPro" id="IPR013762">
    <property type="entry name" value="Integrase-like_cat_sf"/>
</dbReference>